<evidence type="ECO:0000313" key="2">
    <source>
        <dbReference type="Proteomes" id="UP000238916"/>
    </source>
</evidence>
<dbReference type="EMBL" id="OMOF01000912">
    <property type="protein sequence ID" value="SPF56497.1"/>
    <property type="molecule type" value="Genomic_DNA"/>
</dbReference>
<protein>
    <submittedName>
        <fullName evidence="1">Uncharacterized protein</fullName>
    </submittedName>
</protein>
<evidence type="ECO:0000313" key="1">
    <source>
        <dbReference type="EMBL" id="SPF56497.1"/>
    </source>
</evidence>
<name>A0A2U3LX12_9FIRM</name>
<proteinExistence type="predicted"/>
<sequence>MEISFALRKKIFQDLECRTRFIDTIRSLIKTRYSHSNTAYHLQK</sequence>
<dbReference type="Proteomes" id="UP000238916">
    <property type="component" value="Unassembled WGS sequence"/>
</dbReference>
<gene>
    <name evidence="1" type="ORF">SBF1_920001</name>
</gene>
<accession>A0A2U3LX12</accession>
<dbReference type="AlphaFoldDB" id="A0A2U3LX12"/>
<organism evidence="1 2">
    <name type="scientific">Candidatus Desulfosporosinus infrequens</name>
    <dbReference type="NCBI Taxonomy" id="2043169"/>
    <lineage>
        <taxon>Bacteria</taxon>
        <taxon>Bacillati</taxon>
        <taxon>Bacillota</taxon>
        <taxon>Clostridia</taxon>
        <taxon>Eubacteriales</taxon>
        <taxon>Desulfitobacteriaceae</taxon>
        <taxon>Desulfosporosinus</taxon>
    </lineage>
</organism>
<reference evidence="2" key="1">
    <citation type="submission" date="2018-02" db="EMBL/GenBank/DDBJ databases">
        <authorList>
            <person name="Hausmann B."/>
        </authorList>
    </citation>
    <scope>NUCLEOTIDE SEQUENCE [LARGE SCALE GENOMIC DNA]</scope>
    <source>
        <strain evidence="2">Peat soil MAG SbF1</strain>
    </source>
</reference>